<feature type="domain" description="DUF4179" evidence="2">
    <location>
        <begin position="36"/>
        <end position="122"/>
    </location>
</feature>
<feature type="transmembrane region" description="Helical" evidence="1">
    <location>
        <begin position="40"/>
        <end position="58"/>
    </location>
</feature>
<dbReference type="OrthoDB" id="2729200at2"/>
<keyword evidence="1" id="KW-0812">Transmembrane</keyword>
<dbReference type="RefSeq" id="WP_132373102.1">
    <property type="nucleotide sequence ID" value="NZ_SMAN01000031.1"/>
</dbReference>
<name>A0A4V2V0Q6_9BACI</name>
<proteinExistence type="predicted"/>
<evidence type="ECO:0000256" key="1">
    <source>
        <dbReference type="SAM" id="Phobius"/>
    </source>
</evidence>
<keyword evidence="1" id="KW-1133">Transmembrane helix</keyword>
<dbReference type="EMBL" id="SMAN01000031">
    <property type="protein sequence ID" value="TCT17507.1"/>
    <property type="molecule type" value="Genomic_DNA"/>
</dbReference>
<keyword evidence="4" id="KW-1185">Reference proteome</keyword>
<comment type="caution">
    <text evidence="3">The sequence shown here is derived from an EMBL/GenBank/DDBJ whole genome shotgun (WGS) entry which is preliminary data.</text>
</comment>
<keyword evidence="1" id="KW-0472">Membrane</keyword>
<dbReference type="Gene3D" id="2.60.40.1630">
    <property type="entry name" value="bacillus anthracis domain"/>
    <property type="match status" value="1"/>
</dbReference>
<sequence length="318" mass="35944">MSNPIKQEVDKIEIPDELHDRVKLGVEKAKVERKKTKNKWLFPVTAAAVIILSFSLSIHNGAIASIPFVGEVIEKYIHSTEKLDYSSYKTAIGETAENELGKLTLNEVMMDAQQLFLSATFEPADDVEFDYQTYIFPTVKINGKDLTSTTGVQSVELNDSMFTIYNDLELNEPIDTENVQLEVSYDTWNFETPIEQPWTFDVEVSQKTLLAEKNVLEMNKAIPLTDGGTVTIEKVVATPISTIVYYDLSKNASEDIRFKLKSEDGRVKTFSSAYSSNDEGDQSFVRFNGINVEEEQYDLMVYDGEDKPLCEISFNTNK</sequence>
<evidence type="ECO:0000313" key="4">
    <source>
        <dbReference type="Proteomes" id="UP000294650"/>
    </source>
</evidence>
<reference evidence="3 4" key="1">
    <citation type="submission" date="2019-03" db="EMBL/GenBank/DDBJ databases">
        <title>Genomic Encyclopedia of Type Strains, Phase IV (KMG-IV): sequencing the most valuable type-strain genomes for metagenomic binning, comparative biology and taxonomic classification.</title>
        <authorList>
            <person name="Goeker M."/>
        </authorList>
    </citation>
    <scope>NUCLEOTIDE SEQUENCE [LARGE SCALE GENOMIC DNA]</scope>
    <source>
        <strain evidence="3 4">DSM 25894</strain>
    </source>
</reference>
<evidence type="ECO:0000259" key="2">
    <source>
        <dbReference type="Pfam" id="PF13786"/>
    </source>
</evidence>
<dbReference type="Pfam" id="PF13786">
    <property type="entry name" value="DUF4179"/>
    <property type="match status" value="1"/>
</dbReference>
<protein>
    <submittedName>
        <fullName evidence="3">Uncharacterized protein DUF4179</fullName>
    </submittedName>
</protein>
<evidence type="ECO:0000313" key="3">
    <source>
        <dbReference type="EMBL" id="TCT17507.1"/>
    </source>
</evidence>
<dbReference type="Proteomes" id="UP000294650">
    <property type="component" value="Unassembled WGS sequence"/>
</dbReference>
<dbReference type="InterPro" id="IPR025436">
    <property type="entry name" value="DUF4179"/>
</dbReference>
<organism evidence="3 4">
    <name type="scientific">Melghiribacillus thermohalophilus</name>
    <dbReference type="NCBI Taxonomy" id="1324956"/>
    <lineage>
        <taxon>Bacteria</taxon>
        <taxon>Bacillati</taxon>
        <taxon>Bacillota</taxon>
        <taxon>Bacilli</taxon>
        <taxon>Bacillales</taxon>
        <taxon>Bacillaceae</taxon>
        <taxon>Melghiribacillus</taxon>
    </lineage>
</organism>
<accession>A0A4V2V0Q6</accession>
<dbReference type="AlphaFoldDB" id="A0A4V2V0Q6"/>
<gene>
    <name evidence="3" type="ORF">EDD68_13126</name>
</gene>